<dbReference type="EMBL" id="KL142369">
    <property type="protein sequence ID" value="KDR83285.1"/>
    <property type="molecule type" value="Genomic_DNA"/>
</dbReference>
<dbReference type="AlphaFoldDB" id="A0A067TJ70"/>
<dbReference type="HOGENOM" id="CLU_2061652_0_0_1"/>
<feature type="domain" description="C2H2-type" evidence="1">
    <location>
        <begin position="56"/>
        <end position="79"/>
    </location>
</feature>
<protein>
    <recommendedName>
        <fullName evidence="1">C2H2-type domain-containing protein</fullName>
    </recommendedName>
</protein>
<dbReference type="InterPro" id="IPR013087">
    <property type="entry name" value="Znf_C2H2_type"/>
</dbReference>
<sequence>MHSCPEPECSYTYSDRKSNGFAHHTINEHHDKYWILQKNTEKVLFTVRRETPTSFLQCPSCTYSTKNFRNLSKHLKRRHVLGAFATTTQLKRVQATPPPSNGVKVEPKDEVKEVITIFR</sequence>
<evidence type="ECO:0000259" key="1">
    <source>
        <dbReference type="SMART" id="SM00355"/>
    </source>
</evidence>
<feature type="domain" description="C2H2-type" evidence="1">
    <location>
        <begin position="2"/>
        <end position="29"/>
    </location>
</feature>
<reference evidence="3" key="1">
    <citation type="journal article" date="2014" name="Proc. Natl. Acad. Sci. U.S.A.">
        <title>Extensive sampling of basidiomycete genomes demonstrates inadequacy of the white-rot/brown-rot paradigm for wood decay fungi.</title>
        <authorList>
            <person name="Riley R."/>
            <person name="Salamov A.A."/>
            <person name="Brown D.W."/>
            <person name="Nagy L.G."/>
            <person name="Floudas D."/>
            <person name="Held B.W."/>
            <person name="Levasseur A."/>
            <person name="Lombard V."/>
            <person name="Morin E."/>
            <person name="Otillar R."/>
            <person name="Lindquist E.A."/>
            <person name="Sun H."/>
            <person name="LaButti K.M."/>
            <person name="Schmutz J."/>
            <person name="Jabbour D."/>
            <person name="Luo H."/>
            <person name="Baker S.E."/>
            <person name="Pisabarro A.G."/>
            <person name="Walton J.D."/>
            <person name="Blanchette R.A."/>
            <person name="Henrissat B."/>
            <person name="Martin F."/>
            <person name="Cullen D."/>
            <person name="Hibbett D.S."/>
            <person name="Grigoriev I.V."/>
        </authorList>
    </citation>
    <scope>NUCLEOTIDE SEQUENCE [LARGE SCALE GENOMIC DNA]</scope>
    <source>
        <strain evidence="3">CBS 339.88</strain>
    </source>
</reference>
<name>A0A067TJ70_GALM3</name>
<gene>
    <name evidence="2" type="ORF">GALMADRAFT_877414</name>
</gene>
<evidence type="ECO:0000313" key="3">
    <source>
        <dbReference type="Proteomes" id="UP000027222"/>
    </source>
</evidence>
<dbReference type="Proteomes" id="UP000027222">
    <property type="component" value="Unassembled WGS sequence"/>
</dbReference>
<dbReference type="SMART" id="SM00355">
    <property type="entry name" value="ZnF_C2H2"/>
    <property type="match status" value="2"/>
</dbReference>
<evidence type="ECO:0000313" key="2">
    <source>
        <dbReference type="EMBL" id="KDR83285.1"/>
    </source>
</evidence>
<accession>A0A067TJ70</accession>
<organism evidence="2 3">
    <name type="scientific">Galerina marginata (strain CBS 339.88)</name>
    <dbReference type="NCBI Taxonomy" id="685588"/>
    <lineage>
        <taxon>Eukaryota</taxon>
        <taxon>Fungi</taxon>
        <taxon>Dikarya</taxon>
        <taxon>Basidiomycota</taxon>
        <taxon>Agaricomycotina</taxon>
        <taxon>Agaricomycetes</taxon>
        <taxon>Agaricomycetidae</taxon>
        <taxon>Agaricales</taxon>
        <taxon>Agaricineae</taxon>
        <taxon>Strophariaceae</taxon>
        <taxon>Galerina</taxon>
    </lineage>
</organism>
<keyword evidence="3" id="KW-1185">Reference proteome</keyword>
<proteinExistence type="predicted"/>